<dbReference type="OrthoDB" id="1236885at2"/>
<dbReference type="Proteomes" id="UP000238534">
    <property type="component" value="Unassembled WGS sequence"/>
</dbReference>
<evidence type="ECO:0000313" key="3">
    <source>
        <dbReference type="EMBL" id="PRB87767.1"/>
    </source>
</evidence>
<gene>
    <name evidence="2" type="ORF">CQ022_00745</name>
    <name evidence="3" type="ORF">CQ033_20130</name>
</gene>
<evidence type="ECO:0000259" key="1">
    <source>
        <dbReference type="Pfam" id="PF25149"/>
    </source>
</evidence>
<reference evidence="4 5" key="1">
    <citation type="submission" date="2017-09" db="EMBL/GenBank/DDBJ databases">
        <title>Genomic, metabolic, and phenotypic characteristics of bacterial isolates from the natural microbiome of the model nematode Caenorhabditis elegans.</title>
        <authorList>
            <person name="Zimmermann J."/>
            <person name="Obeng N."/>
            <person name="Yang W."/>
            <person name="Obeng O."/>
            <person name="Kissoyan K."/>
            <person name="Pees B."/>
            <person name="Dirksen P."/>
            <person name="Hoppner M."/>
            <person name="Franke A."/>
            <person name="Rosenstiel P."/>
            <person name="Leippe M."/>
            <person name="Dierking K."/>
            <person name="Kaleta C."/>
            <person name="Schulenburg H."/>
        </authorList>
    </citation>
    <scope>NUCLEOTIDE SEQUENCE [LARGE SCALE GENOMIC DNA]</scope>
    <source>
        <strain evidence="2 5">MYb25</strain>
        <strain evidence="3 4">MYb44</strain>
    </source>
</reference>
<sequence length="171" mass="19314">MEHPVFSGSVFTVKNNEISLSTVYQFNIGYNAVFQNVGMNLDLPSRKRIYLFLFSGLFNKYETLCGTAFEAIFNKAVLNDLKEMKLGIIIGKKLSFERNQVNGVTHGFSKLTSLINSCNIAFGKLLIPILSAVTKTVFNAKKLLGLYHKLLQQNGYGQEIVLIRLPEEWKK</sequence>
<dbReference type="RefSeq" id="WP_105684293.1">
    <property type="nucleotide sequence ID" value="NZ_JBBGZD010000001.1"/>
</dbReference>
<dbReference type="Pfam" id="PF25149">
    <property type="entry name" value="DUF7825"/>
    <property type="match status" value="1"/>
</dbReference>
<proteinExistence type="predicted"/>
<dbReference type="AlphaFoldDB" id="A0A2S9CWI3"/>
<dbReference type="InterPro" id="IPR056727">
    <property type="entry name" value="DUF7825"/>
</dbReference>
<organism evidence="2 5">
    <name type="scientific">Chryseobacterium culicis</name>
    <dbReference type="NCBI Taxonomy" id="680127"/>
    <lineage>
        <taxon>Bacteria</taxon>
        <taxon>Pseudomonadati</taxon>
        <taxon>Bacteroidota</taxon>
        <taxon>Flavobacteriia</taxon>
        <taxon>Flavobacteriales</taxon>
        <taxon>Weeksellaceae</taxon>
        <taxon>Chryseobacterium group</taxon>
        <taxon>Chryseobacterium</taxon>
    </lineage>
</organism>
<accession>A0A2S9CWI3</accession>
<protein>
    <recommendedName>
        <fullName evidence="1">DUF7825 domain-containing protein</fullName>
    </recommendedName>
</protein>
<comment type="caution">
    <text evidence="2">The sequence shown here is derived from an EMBL/GenBank/DDBJ whole genome shotgun (WGS) entry which is preliminary data.</text>
</comment>
<feature type="domain" description="DUF7825" evidence="1">
    <location>
        <begin position="42"/>
        <end position="170"/>
    </location>
</feature>
<keyword evidence="4" id="KW-1185">Reference proteome</keyword>
<dbReference type="EMBL" id="PCPH01000007">
    <property type="protein sequence ID" value="PRB87767.1"/>
    <property type="molecule type" value="Genomic_DNA"/>
</dbReference>
<name>A0A2S9CWI3_CHRCI</name>
<evidence type="ECO:0000313" key="2">
    <source>
        <dbReference type="EMBL" id="PRB84834.1"/>
    </source>
</evidence>
<evidence type="ECO:0000313" key="4">
    <source>
        <dbReference type="Proteomes" id="UP000238325"/>
    </source>
</evidence>
<dbReference type="Proteomes" id="UP000238325">
    <property type="component" value="Unassembled WGS sequence"/>
</dbReference>
<dbReference type="EMBL" id="PCPP01000001">
    <property type="protein sequence ID" value="PRB84834.1"/>
    <property type="molecule type" value="Genomic_DNA"/>
</dbReference>
<evidence type="ECO:0000313" key="5">
    <source>
        <dbReference type="Proteomes" id="UP000238534"/>
    </source>
</evidence>